<gene>
    <name evidence="2" type="ORF">PLESHI_08844</name>
</gene>
<comment type="caution">
    <text evidence="2">The sequence shown here is derived from an EMBL/GenBank/DDBJ whole genome shotgun (WGS) entry which is preliminary data.</text>
</comment>
<evidence type="ECO:0000256" key="1">
    <source>
        <dbReference type="SAM" id="MobiDB-lite"/>
    </source>
</evidence>
<dbReference type="EMBL" id="AQQO01000141">
    <property type="protein sequence ID" value="EON88776.1"/>
    <property type="molecule type" value="Genomic_DNA"/>
</dbReference>
<name>R8AR22_PLESH</name>
<evidence type="ECO:0000313" key="2">
    <source>
        <dbReference type="EMBL" id="EON88776.1"/>
    </source>
</evidence>
<dbReference type="RefSeq" id="WP_010863391.1">
    <property type="nucleotide sequence ID" value="NZ_AQQO01000141.1"/>
</dbReference>
<keyword evidence="3" id="KW-1185">Reference proteome</keyword>
<dbReference type="AlphaFoldDB" id="R8AR22"/>
<accession>R8AR22</accession>
<dbReference type="PANTHER" id="PTHR12565:SF367">
    <property type="entry name" value="TRANSCRIPTION FACTOR BHLH75"/>
    <property type="match status" value="1"/>
</dbReference>
<proteinExistence type="predicted"/>
<dbReference type="Proteomes" id="UP000014012">
    <property type="component" value="Unassembled WGS sequence"/>
</dbReference>
<reference evidence="2 3" key="1">
    <citation type="journal article" date="2013" name="Genome Announc.">
        <title>Genome Sequence of Plesiomonas shigelloides Strain 302-73 (Serotype O1).</title>
        <authorList>
            <person name="Pique N."/>
            <person name="Aquilini E."/>
            <person name="Alioto T."/>
            <person name="Minana-Galbis D."/>
            <person name="Tomas J.M."/>
        </authorList>
    </citation>
    <scope>NUCLEOTIDE SEQUENCE [LARGE SCALE GENOMIC DNA]</scope>
    <source>
        <strain evidence="2 3">302-73</strain>
    </source>
</reference>
<organism evidence="2 3">
    <name type="scientific">Plesiomonas shigelloides 302-73</name>
    <dbReference type="NCBI Taxonomy" id="1315976"/>
    <lineage>
        <taxon>Bacteria</taxon>
        <taxon>Pseudomonadati</taxon>
        <taxon>Pseudomonadota</taxon>
        <taxon>Gammaproteobacteria</taxon>
        <taxon>Enterobacterales</taxon>
        <taxon>Enterobacteriaceae</taxon>
        <taxon>Plesiomonas</taxon>
    </lineage>
</organism>
<dbReference type="HOGENOM" id="CLU_2800107_0_0_6"/>
<sequence length="68" mass="7443">TNIFHCIVLCGLTRFPWQGGGRKRKRGGNNEGSAEGLKPSDVIHVRAKRGQATDSHSLAERVMIISIN</sequence>
<feature type="non-terminal residue" evidence="2">
    <location>
        <position position="1"/>
    </location>
</feature>
<dbReference type="PANTHER" id="PTHR12565">
    <property type="entry name" value="STEROL REGULATORY ELEMENT-BINDING PROTEIN"/>
    <property type="match status" value="1"/>
</dbReference>
<protein>
    <submittedName>
        <fullName evidence="2">Uncharacterized protein</fullName>
    </submittedName>
</protein>
<feature type="region of interest" description="Disordered" evidence="1">
    <location>
        <begin position="19"/>
        <end position="39"/>
    </location>
</feature>
<evidence type="ECO:0000313" key="3">
    <source>
        <dbReference type="Proteomes" id="UP000014012"/>
    </source>
</evidence>
<dbReference type="InterPro" id="IPR024097">
    <property type="entry name" value="bHLH_ZIP_TF"/>
</dbReference>
<dbReference type="GO" id="GO:0003700">
    <property type="term" value="F:DNA-binding transcription factor activity"/>
    <property type="evidence" value="ECO:0007669"/>
    <property type="project" value="TreeGrafter"/>
</dbReference>